<evidence type="ECO:0000313" key="1">
    <source>
        <dbReference type="EMBL" id="CAD5214368.1"/>
    </source>
</evidence>
<dbReference type="Proteomes" id="UP000783686">
    <property type="component" value="Unassembled WGS sequence"/>
</dbReference>
<dbReference type="EMBL" id="CAJFCW020000003">
    <property type="protein sequence ID" value="CAG9102626.1"/>
    <property type="molecule type" value="Genomic_DNA"/>
</dbReference>
<dbReference type="Proteomes" id="UP000614601">
    <property type="component" value="Unassembled WGS sequence"/>
</dbReference>
<proteinExistence type="predicted"/>
<dbReference type="InterPro" id="IPR016181">
    <property type="entry name" value="Acyl_CoA_acyltransferase"/>
</dbReference>
<evidence type="ECO:0000313" key="2">
    <source>
        <dbReference type="Proteomes" id="UP000614601"/>
    </source>
</evidence>
<dbReference type="EMBL" id="CAJFDH010000003">
    <property type="protein sequence ID" value="CAD5214368.1"/>
    <property type="molecule type" value="Genomic_DNA"/>
</dbReference>
<reference evidence="1" key="1">
    <citation type="submission" date="2020-09" db="EMBL/GenBank/DDBJ databases">
        <authorList>
            <person name="Kikuchi T."/>
        </authorList>
    </citation>
    <scope>NUCLEOTIDE SEQUENCE</scope>
    <source>
        <strain evidence="1">SH1</strain>
    </source>
</reference>
<dbReference type="AlphaFoldDB" id="A0A811KDG1"/>
<organism evidence="1 2">
    <name type="scientific">Bursaphelenchus okinawaensis</name>
    <dbReference type="NCBI Taxonomy" id="465554"/>
    <lineage>
        <taxon>Eukaryota</taxon>
        <taxon>Metazoa</taxon>
        <taxon>Ecdysozoa</taxon>
        <taxon>Nematoda</taxon>
        <taxon>Chromadorea</taxon>
        <taxon>Rhabditida</taxon>
        <taxon>Tylenchina</taxon>
        <taxon>Tylenchomorpha</taxon>
        <taxon>Aphelenchoidea</taxon>
        <taxon>Aphelenchoididae</taxon>
        <taxon>Bursaphelenchus</taxon>
    </lineage>
</organism>
<name>A0A811KDG1_9BILA</name>
<comment type="caution">
    <text evidence="1">The sequence shown here is derived from an EMBL/GenBank/DDBJ whole genome shotgun (WGS) entry which is preliminary data.</text>
</comment>
<sequence length="286" mass="32249">MFLQKLCRSTSTPCSKRFRSMTPTPLPPIILDPAFRLRDNSGTVRIEVAQPHHTKDVAEFTRIHFARREPMLHFWGVDPETMIESSLGEIIEYSLETPFSILAYFDKKLVGVALTSLYEMRDRKDELELKMPMDFGSDIHRLKMYYENYEVAAVLALLNYFNEVAPNFLPVAGGYVGQGHLSVVDSQFEGNGIYSKLVVAAAKQMAKHKISHYFGINTSVDSLHAALMLGFEEAYSFPFSAALIHGKPMFPGGVMVDGGKKISILIGDNERIAGLKQQRQNQRQRI</sequence>
<dbReference type="OrthoDB" id="10342188at2759"/>
<evidence type="ECO:0008006" key="3">
    <source>
        <dbReference type="Google" id="ProtNLM"/>
    </source>
</evidence>
<dbReference type="SUPFAM" id="SSF55729">
    <property type="entry name" value="Acyl-CoA N-acyltransferases (Nat)"/>
    <property type="match status" value="1"/>
</dbReference>
<protein>
    <recommendedName>
        <fullName evidence="3">N-acetyltransferase domain-containing protein</fullName>
    </recommendedName>
</protein>
<gene>
    <name evidence="1" type="ORF">BOKJ2_LOCUS5558</name>
</gene>
<dbReference type="Gene3D" id="3.40.630.30">
    <property type="match status" value="1"/>
</dbReference>
<keyword evidence="2" id="KW-1185">Reference proteome</keyword>
<accession>A0A811KDG1</accession>